<dbReference type="PATRIC" id="fig|345073.21.peg.1628"/>
<reference evidence="9 10" key="1">
    <citation type="submission" date="2007-03" db="EMBL/GenBank/DDBJ databases">
        <authorList>
            <person name="Heidelberg J."/>
        </authorList>
    </citation>
    <scope>NUCLEOTIDE SEQUENCE [LARGE SCALE GENOMIC DNA]</scope>
    <source>
        <strain evidence="10">ATCC 39541 / Classical Ogawa 395 / O395</strain>
    </source>
</reference>
<dbReference type="GO" id="GO:0015562">
    <property type="term" value="F:efflux transmembrane transporter activity"/>
    <property type="evidence" value="ECO:0007669"/>
    <property type="project" value="InterPro"/>
</dbReference>
<gene>
    <name evidence="9" type="ordered locus">VC0395_A1170</name>
</gene>
<keyword evidence="7" id="KW-0998">Cell outer membrane</keyword>
<accession>A0A0H3AGX8</accession>
<name>A0A0H3AGX8_VIBC3</name>
<dbReference type="Gene3D" id="1.20.1600.10">
    <property type="entry name" value="Outer membrane efflux proteins (OEP)"/>
    <property type="match status" value="1"/>
</dbReference>
<keyword evidence="4" id="KW-1134">Transmembrane beta strand</keyword>
<dbReference type="PANTHER" id="PTHR30026:SF20">
    <property type="entry name" value="OUTER MEMBRANE PROTEIN TOLC"/>
    <property type="match status" value="1"/>
</dbReference>
<evidence type="ECO:0000256" key="4">
    <source>
        <dbReference type="ARBA" id="ARBA00022452"/>
    </source>
</evidence>
<evidence type="ECO:0000256" key="6">
    <source>
        <dbReference type="ARBA" id="ARBA00023136"/>
    </source>
</evidence>
<evidence type="ECO:0000313" key="10">
    <source>
        <dbReference type="Proteomes" id="UP000000249"/>
    </source>
</evidence>
<dbReference type="AlphaFoldDB" id="A0A0H3AGX8"/>
<keyword evidence="5" id="KW-0812">Transmembrane</keyword>
<comment type="similarity">
    <text evidence="2">Belongs to the outer membrane factor (OMF) (TC 1.B.17) family.</text>
</comment>
<keyword evidence="8" id="KW-0732">Signal</keyword>
<comment type="subcellular location">
    <subcellularLocation>
        <location evidence="1">Cell outer membrane</location>
    </subcellularLocation>
</comment>
<dbReference type="GO" id="GO:1990281">
    <property type="term" value="C:efflux pump complex"/>
    <property type="evidence" value="ECO:0007669"/>
    <property type="project" value="TreeGrafter"/>
</dbReference>
<protein>
    <submittedName>
        <fullName evidence="9">Outer membrane protein TolC</fullName>
    </submittedName>
</protein>
<dbReference type="GO" id="GO:0015288">
    <property type="term" value="F:porin activity"/>
    <property type="evidence" value="ECO:0007669"/>
    <property type="project" value="TreeGrafter"/>
</dbReference>
<organism evidence="9 10">
    <name type="scientific">Vibrio cholerae serotype O1 (strain ATCC 39541 / Classical Ogawa 395 / O395)</name>
    <dbReference type="NCBI Taxonomy" id="345073"/>
    <lineage>
        <taxon>Bacteria</taxon>
        <taxon>Pseudomonadati</taxon>
        <taxon>Pseudomonadota</taxon>
        <taxon>Gammaproteobacteria</taxon>
        <taxon>Vibrionales</taxon>
        <taxon>Vibrionaceae</taxon>
        <taxon>Vibrio</taxon>
    </lineage>
</organism>
<dbReference type="KEGG" id="vco:VC0395_A1170"/>
<dbReference type="GO" id="GO:0009279">
    <property type="term" value="C:cell outer membrane"/>
    <property type="evidence" value="ECO:0007669"/>
    <property type="project" value="UniProtKB-SubCell"/>
</dbReference>
<evidence type="ECO:0000256" key="5">
    <source>
        <dbReference type="ARBA" id="ARBA00022692"/>
    </source>
</evidence>
<dbReference type="EMBL" id="CP000627">
    <property type="protein sequence ID" value="ABQ19543.1"/>
    <property type="molecule type" value="Genomic_DNA"/>
</dbReference>
<dbReference type="OrthoDB" id="6396237at2"/>
<evidence type="ECO:0000313" key="9">
    <source>
        <dbReference type="EMBL" id="ABQ19543.1"/>
    </source>
</evidence>
<feature type="chain" id="PRO_5030008120" evidence="8">
    <location>
        <begin position="23"/>
        <end position="419"/>
    </location>
</feature>
<sequence>MNKGFLTACVLTSLMASSSALALSIEQAWQQAKQQSPDAHIAELSVQLSVQDKYLAKSDLLPSLSGSAGMNWSESQNGSSSYGATIEQTLWDSRKWIALDKADADWVLAQLERNQAYNQLAHQLLSAYFALAEAQSNLTLAQQKQADGAQLLAIAEQRYLAGKIKSVELEELRVNQLDEESTILNAQAELETKRSQLSILINASAPQVDEVDTHTPTPSWPFSAELDDWLTAAKDHSPELLIAIQKVAISQIAKQQSQSGYYPSLRASAGYQDGDQRNGEFNAGLTLSIPIDLNGATRSDNEKAHLNWLMAQQQQRKVEIGLDQNLRQQIQQVEIEWQQITMADQQVTHRDKVLRSKQQLFDAGLAEASDLIDAHNSLFRAKHNLASRWYSYWRQRIELLKLTGQLNDNAIAQLSGAFR</sequence>
<dbReference type="PANTHER" id="PTHR30026">
    <property type="entry name" value="OUTER MEMBRANE PROTEIN TOLC"/>
    <property type="match status" value="1"/>
</dbReference>
<keyword evidence="6" id="KW-0472">Membrane</keyword>
<dbReference type="KEGG" id="vcr:VC395_1681"/>
<evidence type="ECO:0000256" key="8">
    <source>
        <dbReference type="SAM" id="SignalP"/>
    </source>
</evidence>
<proteinExistence type="inferred from homology"/>
<dbReference type="SUPFAM" id="SSF56954">
    <property type="entry name" value="Outer membrane efflux proteins (OEP)"/>
    <property type="match status" value="1"/>
</dbReference>
<dbReference type="Pfam" id="PF02321">
    <property type="entry name" value="OEP"/>
    <property type="match status" value="2"/>
</dbReference>
<evidence type="ECO:0000256" key="1">
    <source>
        <dbReference type="ARBA" id="ARBA00004442"/>
    </source>
</evidence>
<dbReference type="eggNOG" id="COG1538">
    <property type="taxonomic scope" value="Bacteria"/>
</dbReference>
<evidence type="ECO:0000256" key="2">
    <source>
        <dbReference type="ARBA" id="ARBA00007613"/>
    </source>
</evidence>
<evidence type="ECO:0000256" key="3">
    <source>
        <dbReference type="ARBA" id="ARBA00022448"/>
    </source>
</evidence>
<dbReference type="InterPro" id="IPR003423">
    <property type="entry name" value="OMP_efflux"/>
</dbReference>
<feature type="signal peptide" evidence="8">
    <location>
        <begin position="1"/>
        <end position="22"/>
    </location>
</feature>
<dbReference type="Proteomes" id="UP000000249">
    <property type="component" value="Chromosome 1"/>
</dbReference>
<dbReference type="RefSeq" id="WP_001032340.1">
    <property type="nucleotide sequence ID" value="NC_009457.1"/>
</dbReference>
<evidence type="ECO:0000256" key="7">
    <source>
        <dbReference type="ARBA" id="ARBA00023237"/>
    </source>
</evidence>
<keyword evidence="3" id="KW-0813">Transport</keyword>
<dbReference type="InterPro" id="IPR051906">
    <property type="entry name" value="TolC-like"/>
</dbReference>